<dbReference type="OrthoDB" id="5151057at2759"/>
<keyword evidence="2" id="KW-1185">Reference proteome</keyword>
<organism evidence="2 3">
    <name type="scientific">Pyricularia grisea</name>
    <name type="common">Crabgrass-specific blast fungus</name>
    <name type="synonym">Magnaporthe grisea</name>
    <dbReference type="NCBI Taxonomy" id="148305"/>
    <lineage>
        <taxon>Eukaryota</taxon>
        <taxon>Fungi</taxon>
        <taxon>Dikarya</taxon>
        <taxon>Ascomycota</taxon>
        <taxon>Pezizomycotina</taxon>
        <taxon>Sordariomycetes</taxon>
        <taxon>Sordariomycetidae</taxon>
        <taxon>Magnaporthales</taxon>
        <taxon>Pyriculariaceae</taxon>
        <taxon>Pyricularia</taxon>
    </lineage>
</organism>
<feature type="compositionally biased region" description="Low complexity" evidence="1">
    <location>
        <begin position="62"/>
        <end position="98"/>
    </location>
</feature>
<feature type="region of interest" description="Disordered" evidence="1">
    <location>
        <begin position="264"/>
        <end position="329"/>
    </location>
</feature>
<feature type="region of interest" description="Disordered" evidence="1">
    <location>
        <begin position="60"/>
        <end position="127"/>
    </location>
</feature>
<reference evidence="3" key="2">
    <citation type="submission" date="2019-10" db="EMBL/GenBank/DDBJ databases">
        <authorList>
            <consortium name="NCBI Genome Project"/>
        </authorList>
    </citation>
    <scope>NUCLEOTIDE SEQUENCE</scope>
    <source>
        <strain evidence="3">NI907</strain>
    </source>
</reference>
<dbReference type="GeneID" id="41966908"/>
<dbReference type="AlphaFoldDB" id="A0A6P8AR06"/>
<feature type="compositionally biased region" description="Basic and acidic residues" evidence="1">
    <location>
        <begin position="285"/>
        <end position="307"/>
    </location>
</feature>
<evidence type="ECO:0000313" key="3">
    <source>
        <dbReference type="RefSeq" id="XP_030977330.1"/>
    </source>
</evidence>
<accession>A0A6P8AR06</accession>
<protein>
    <submittedName>
        <fullName evidence="3">Uncharacterized protein</fullName>
    </submittedName>
</protein>
<name>A0A6P8AR06_PYRGI</name>
<dbReference type="RefSeq" id="XP_030977330.1">
    <property type="nucleotide sequence ID" value="XM_031132003.1"/>
</dbReference>
<proteinExistence type="predicted"/>
<evidence type="ECO:0000313" key="2">
    <source>
        <dbReference type="Proteomes" id="UP000515153"/>
    </source>
</evidence>
<reference evidence="3" key="1">
    <citation type="journal article" date="2019" name="Mol. Biol. Evol.">
        <title>Blast fungal genomes show frequent chromosomal changes, gene gains and losses, and effector gene turnover.</title>
        <authorList>
            <person name="Gomez Luciano L.B."/>
            <person name="Jason Tsai I."/>
            <person name="Chuma I."/>
            <person name="Tosa Y."/>
            <person name="Chen Y.H."/>
            <person name="Li J.Y."/>
            <person name="Li M.Y."/>
            <person name="Jade Lu M.Y."/>
            <person name="Nakayashiki H."/>
            <person name="Li W.H."/>
        </authorList>
    </citation>
    <scope>NUCLEOTIDE SEQUENCE</scope>
    <source>
        <strain evidence="3">NI907</strain>
    </source>
</reference>
<dbReference type="KEGG" id="pgri:PgNI_12046"/>
<reference evidence="3" key="3">
    <citation type="submission" date="2025-08" db="UniProtKB">
        <authorList>
            <consortium name="RefSeq"/>
        </authorList>
    </citation>
    <scope>IDENTIFICATION</scope>
    <source>
        <strain evidence="3">NI907</strain>
    </source>
</reference>
<sequence length="329" mass="34853">MSFEPQPPSLLYPNAAAAEEALKDFALQNGFDLIIAERYPRGSGDNCTRLTFRCVRGRAAKPKPTTAAAAGASSSSPSSARGPAAGNAAAAAAATTDSGGDDDDEGGGDGSGGTPAKKRRRARSQMTGCPYRINIKMQKYEGMGWRIDRVQHRGSGGPGLLQGHNHDLCLPTAFSTFRHRNLKRHEARILELYRQGRKPREILAQIEKDIEERRAVGHPGEENGSGGAVEIDYHGQGVGFSYQDMQNMLQRKKRDGLLEGPVEAIGDVAREAPGEAPGDAGAGRDSGDAEKNDANGIGDEKVKEPQDRVPASNPAGVESSPKTPAVQSS</sequence>
<dbReference type="Proteomes" id="UP000515153">
    <property type="component" value="Unplaced"/>
</dbReference>
<gene>
    <name evidence="3" type="ORF">PgNI_12046</name>
</gene>
<evidence type="ECO:0000256" key="1">
    <source>
        <dbReference type="SAM" id="MobiDB-lite"/>
    </source>
</evidence>
<feature type="compositionally biased region" description="Polar residues" evidence="1">
    <location>
        <begin position="320"/>
        <end position="329"/>
    </location>
</feature>